<dbReference type="AlphaFoldDB" id="A0A6I1FBS3"/>
<feature type="transmembrane region" description="Helical" evidence="1">
    <location>
        <begin position="7"/>
        <end position="24"/>
    </location>
</feature>
<keyword evidence="1" id="KW-0812">Transmembrane</keyword>
<protein>
    <submittedName>
        <fullName evidence="2">DUF4305 domain-containing protein</fullName>
    </submittedName>
</protein>
<keyword evidence="1" id="KW-1133">Transmembrane helix</keyword>
<dbReference type="RefSeq" id="WP_152154269.1">
    <property type="nucleotide sequence ID" value="NZ_WEIO01000013.1"/>
</dbReference>
<keyword evidence="3" id="KW-1185">Reference proteome</keyword>
<sequence length="66" mass="7443">MRQSPLTTGIFYLILGAFFTYLAIEDVNAGGFGFFTYLLILLATMDIGSGIRLVFMHFRLKSSEKK</sequence>
<organism evidence="2 3">
    <name type="scientific">Bacillus aerolatus</name>
    <dbReference type="NCBI Taxonomy" id="2653354"/>
    <lineage>
        <taxon>Bacteria</taxon>
        <taxon>Bacillati</taxon>
        <taxon>Bacillota</taxon>
        <taxon>Bacilli</taxon>
        <taxon>Bacillales</taxon>
        <taxon>Bacillaceae</taxon>
        <taxon>Bacillus</taxon>
    </lineage>
</organism>
<keyword evidence="1" id="KW-0472">Membrane</keyword>
<accession>A0A6I1FBS3</accession>
<comment type="caution">
    <text evidence="2">The sequence shown here is derived from an EMBL/GenBank/DDBJ whole genome shotgun (WGS) entry which is preliminary data.</text>
</comment>
<gene>
    <name evidence="2" type="ORF">F9802_17485</name>
</gene>
<dbReference type="Proteomes" id="UP000429595">
    <property type="component" value="Unassembled WGS sequence"/>
</dbReference>
<dbReference type="EMBL" id="WEIO01000013">
    <property type="protein sequence ID" value="KAB7704478.1"/>
    <property type="molecule type" value="Genomic_DNA"/>
</dbReference>
<feature type="transmembrane region" description="Helical" evidence="1">
    <location>
        <begin position="30"/>
        <end position="55"/>
    </location>
</feature>
<dbReference type="InterPro" id="IPR025426">
    <property type="entry name" value="DUF4305"/>
</dbReference>
<proteinExistence type="predicted"/>
<evidence type="ECO:0000313" key="3">
    <source>
        <dbReference type="Proteomes" id="UP000429595"/>
    </source>
</evidence>
<evidence type="ECO:0000256" key="1">
    <source>
        <dbReference type="SAM" id="Phobius"/>
    </source>
</evidence>
<reference evidence="2 3" key="1">
    <citation type="submission" date="2019-10" db="EMBL/GenBank/DDBJ databases">
        <title>Bacillus aerolatum sp. nov., isolated from bioaerosol of sport playgrounds.</title>
        <authorList>
            <person name="Chen P."/>
            <person name="Zhang G."/>
        </authorList>
    </citation>
    <scope>NUCLEOTIDE SEQUENCE [LARGE SCALE GENOMIC DNA]</scope>
    <source>
        <strain evidence="2 3">CX253</strain>
    </source>
</reference>
<name>A0A6I1FBS3_9BACI</name>
<dbReference type="Pfam" id="PF14146">
    <property type="entry name" value="DUF4305"/>
    <property type="match status" value="1"/>
</dbReference>
<evidence type="ECO:0000313" key="2">
    <source>
        <dbReference type="EMBL" id="KAB7704478.1"/>
    </source>
</evidence>